<accession>A0A067K3S2</accession>
<keyword evidence="3" id="KW-1185">Reference proteome</keyword>
<dbReference type="EMBL" id="KK914639">
    <property type="protein sequence ID" value="KDP30876.1"/>
    <property type="molecule type" value="Genomic_DNA"/>
</dbReference>
<sequence length="263" mass="30110">MTKSSSSSSSDSITDKKLQLLKKLTKKYKRQEMELKKSVMESSSGKEKSKSKLEKSKGKEKAKEKISASRGKGKSVLSLNPLMHSYEIDWKFFGKLEFNFRELFEVQGSTEFLSVNKPCYESVVKEFYGSLRVTGPEVFSMKIDGETRVLSYIDLSDIYKIPNKKGNLEEAQKEKGEEIEKEKGKEAESEKEREKEKGKEAKIETEAPQDKKDFVDLGNNEPETTRKDEEVVVEDANDAETEKLEISDEEEKEPETEVKKTQE</sequence>
<evidence type="ECO:0000256" key="1">
    <source>
        <dbReference type="SAM" id="MobiDB-lite"/>
    </source>
</evidence>
<gene>
    <name evidence="2" type="ORF">JCGZ_16139</name>
</gene>
<dbReference type="AlphaFoldDB" id="A0A067K3S2"/>
<feature type="region of interest" description="Disordered" evidence="1">
    <location>
        <begin position="168"/>
        <end position="263"/>
    </location>
</feature>
<protein>
    <submittedName>
        <fullName evidence="2">Uncharacterized protein</fullName>
    </submittedName>
</protein>
<organism evidence="2 3">
    <name type="scientific">Jatropha curcas</name>
    <name type="common">Barbados nut</name>
    <dbReference type="NCBI Taxonomy" id="180498"/>
    <lineage>
        <taxon>Eukaryota</taxon>
        <taxon>Viridiplantae</taxon>
        <taxon>Streptophyta</taxon>
        <taxon>Embryophyta</taxon>
        <taxon>Tracheophyta</taxon>
        <taxon>Spermatophyta</taxon>
        <taxon>Magnoliopsida</taxon>
        <taxon>eudicotyledons</taxon>
        <taxon>Gunneridae</taxon>
        <taxon>Pentapetalae</taxon>
        <taxon>rosids</taxon>
        <taxon>fabids</taxon>
        <taxon>Malpighiales</taxon>
        <taxon>Euphorbiaceae</taxon>
        <taxon>Crotonoideae</taxon>
        <taxon>Jatropheae</taxon>
        <taxon>Jatropha</taxon>
    </lineage>
</organism>
<feature type="compositionally biased region" description="Basic and acidic residues" evidence="1">
    <location>
        <begin position="168"/>
        <end position="215"/>
    </location>
</feature>
<dbReference type="Proteomes" id="UP000027138">
    <property type="component" value="Unassembled WGS sequence"/>
</dbReference>
<name>A0A067K3S2_JATCU</name>
<reference evidence="2 3" key="1">
    <citation type="journal article" date="2014" name="PLoS ONE">
        <title>Global Analysis of Gene Expression Profiles in Physic Nut (Jatropha curcas L.) Seedlings Exposed to Salt Stress.</title>
        <authorList>
            <person name="Zhang L."/>
            <person name="Zhang C."/>
            <person name="Wu P."/>
            <person name="Chen Y."/>
            <person name="Li M."/>
            <person name="Jiang H."/>
            <person name="Wu G."/>
        </authorList>
    </citation>
    <scope>NUCLEOTIDE SEQUENCE [LARGE SCALE GENOMIC DNA]</scope>
    <source>
        <strain evidence="3">cv. GZQX0401</strain>
        <tissue evidence="2">Young leaves</tissue>
    </source>
</reference>
<feature type="region of interest" description="Disordered" evidence="1">
    <location>
        <begin position="34"/>
        <end position="67"/>
    </location>
</feature>
<proteinExistence type="predicted"/>
<evidence type="ECO:0000313" key="3">
    <source>
        <dbReference type="Proteomes" id="UP000027138"/>
    </source>
</evidence>
<evidence type="ECO:0000313" key="2">
    <source>
        <dbReference type="EMBL" id="KDP30876.1"/>
    </source>
</evidence>